<keyword evidence="1" id="KW-0732">Signal</keyword>
<name>A0A8J5XGX3_DIALT</name>
<proteinExistence type="predicted"/>
<dbReference type="AlphaFoldDB" id="A0A8J5XGX3"/>
<reference evidence="2" key="1">
    <citation type="submission" date="2021-05" db="EMBL/GenBank/DDBJ databases">
        <title>The genome of the haptophyte Pavlova lutheri (Diacronema luteri, Pavlovales) - a model for lipid biosynthesis in eukaryotic algae.</title>
        <authorList>
            <person name="Hulatt C.J."/>
            <person name="Posewitz M.C."/>
        </authorList>
    </citation>
    <scope>NUCLEOTIDE SEQUENCE</scope>
    <source>
        <strain evidence="2">NIVA-4/92</strain>
    </source>
</reference>
<accession>A0A8J5XGX3</accession>
<feature type="signal peptide" evidence="1">
    <location>
        <begin position="1"/>
        <end position="19"/>
    </location>
</feature>
<sequence>MAAAWVTLLAAVLVAAATAAQRRAAGAERPVRIVLCKTTFRRTNFMYEPAWQTLVAGFAAYARARAPGALRLTADPRGCSALKNATRQLGEGDLFIWLGRLHHEQPPWVDLNKRGVHTVYYRTEPDEPCLSTVARTGAERHAPTPAETWEYTHANSAAGCTAWPAPRSRYVPPGAPADAGAGPRSARLLAGHPDVAVLDFVGATSGYAMRVACLSYLSATIPHGAFRLAHDLWNEATWRRALARMSAVVNLHKNCSDSAQPLEAFRVAKLLAYGCIVLSERSDARDEAAFAGMVTFASVDALPAMWARFAASSAAQRAAAGGAARTKFLAAFAPARLFHEAGVFGLLDELRRGRRRSSLWALLRRALPV</sequence>
<keyword evidence="3" id="KW-1185">Reference proteome</keyword>
<organism evidence="2 3">
    <name type="scientific">Diacronema lutheri</name>
    <name type="common">Unicellular marine alga</name>
    <name type="synonym">Monochrysis lutheri</name>
    <dbReference type="NCBI Taxonomy" id="2081491"/>
    <lineage>
        <taxon>Eukaryota</taxon>
        <taxon>Haptista</taxon>
        <taxon>Haptophyta</taxon>
        <taxon>Pavlovophyceae</taxon>
        <taxon>Pavlovales</taxon>
        <taxon>Pavlovaceae</taxon>
        <taxon>Diacronema</taxon>
    </lineage>
</organism>
<evidence type="ECO:0000313" key="3">
    <source>
        <dbReference type="Proteomes" id="UP000751190"/>
    </source>
</evidence>
<comment type="caution">
    <text evidence="2">The sequence shown here is derived from an EMBL/GenBank/DDBJ whole genome shotgun (WGS) entry which is preliminary data.</text>
</comment>
<evidence type="ECO:0000313" key="2">
    <source>
        <dbReference type="EMBL" id="KAG8466998.1"/>
    </source>
</evidence>
<feature type="chain" id="PRO_5035148108" evidence="1">
    <location>
        <begin position="20"/>
        <end position="369"/>
    </location>
</feature>
<gene>
    <name evidence="2" type="ORF">KFE25_000314</name>
</gene>
<protein>
    <submittedName>
        <fullName evidence="2">Uncharacterized protein</fullName>
    </submittedName>
</protein>
<evidence type="ECO:0000256" key="1">
    <source>
        <dbReference type="SAM" id="SignalP"/>
    </source>
</evidence>
<dbReference type="EMBL" id="JAGTXO010000006">
    <property type="protein sequence ID" value="KAG8466998.1"/>
    <property type="molecule type" value="Genomic_DNA"/>
</dbReference>
<dbReference type="Proteomes" id="UP000751190">
    <property type="component" value="Unassembled WGS sequence"/>
</dbReference>